<name>A0ABS6MPQ6_9GAMM</name>
<sequence>MQTTFSRDYTLQNKRSLSVPVWLKFLGVCLLGAHFLFLLYITGFLYQQQLPAFITITTESAGMAFGMIWLFFIAAAASFYGLITGRYWGLIACLILSYLGLADACLSLLTKGKVDLGLLLYPLFIYQLYKVKAKWAQA</sequence>
<reference evidence="2 3" key="1">
    <citation type="submission" date="2021-06" db="EMBL/GenBank/DDBJ databases">
        <title>Rheinheimera indica sp. nov., isolated from deep-sea sediment.</title>
        <authorList>
            <person name="Wang Z."/>
            <person name="Zhang X.-Y."/>
        </authorList>
    </citation>
    <scope>NUCLEOTIDE SEQUENCE [LARGE SCALE GENOMIC DNA]</scope>
    <source>
        <strain evidence="2 3">SM2107</strain>
    </source>
</reference>
<keyword evidence="1" id="KW-0472">Membrane</keyword>
<proteinExistence type="predicted"/>
<evidence type="ECO:0000256" key="1">
    <source>
        <dbReference type="SAM" id="Phobius"/>
    </source>
</evidence>
<evidence type="ECO:0000313" key="3">
    <source>
        <dbReference type="Proteomes" id="UP000704611"/>
    </source>
</evidence>
<feature type="transmembrane region" description="Helical" evidence="1">
    <location>
        <begin position="87"/>
        <end position="109"/>
    </location>
</feature>
<evidence type="ECO:0000313" key="2">
    <source>
        <dbReference type="EMBL" id="MBV2130369.1"/>
    </source>
</evidence>
<organism evidence="2 3">
    <name type="scientific">Arsukibacterium indicum</name>
    <dbReference type="NCBI Taxonomy" id="2848612"/>
    <lineage>
        <taxon>Bacteria</taxon>
        <taxon>Pseudomonadati</taxon>
        <taxon>Pseudomonadota</taxon>
        <taxon>Gammaproteobacteria</taxon>
        <taxon>Chromatiales</taxon>
        <taxon>Chromatiaceae</taxon>
        <taxon>Arsukibacterium</taxon>
    </lineage>
</organism>
<dbReference type="EMBL" id="JAHRID010000007">
    <property type="protein sequence ID" value="MBV2130369.1"/>
    <property type="molecule type" value="Genomic_DNA"/>
</dbReference>
<feature type="transmembrane region" description="Helical" evidence="1">
    <location>
        <begin position="21"/>
        <end position="41"/>
    </location>
</feature>
<accession>A0ABS6MPQ6</accession>
<keyword evidence="3" id="KW-1185">Reference proteome</keyword>
<evidence type="ECO:0008006" key="4">
    <source>
        <dbReference type="Google" id="ProtNLM"/>
    </source>
</evidence>
<dbReference type="Proteomes" id="UP000704611">
    <property type="component" value="Unassembled WGS sequence"/>
</dbReference>
<keyword evidence="1" id="KW-1133">Transmembrane helix</keyword>
<comment type="caution">
    <text evidence="2">The sequence shown here is derived from an EMBL/GenBank/DDBJ whole genome shotgun (WGS) entry which is preliminary data.</text>
</comment>
<dbReference type="RefSeq" id="WP_217670519.1">
    <property type="nucleotide sequence ID" value="NZ_JAHRID010000007.1"/>
</dbReference>
<gene>
    <name evidence="2" type="ORF">KQY15_14835</name>
</gene>
<protein>
    <recommendedName>
        <fullName evidence="4">DoxX-like family protein</fullName>
    </recommendedName>
</protein>
<keyword evidence="1" id="KW-0812">Transmembrane</keyword>
<feature type="transmembrane region" description="Helical" evidence="1">
    <location>
        <begin position="61"/>
        <end position="80"/>
    </location>
</feature>